<proteinExistence type="predicted"/>
<feature type="signal peptide" evidence="8">
    <location>
        <begin position="1"/>
        <end position="24"/>
    </location>
</feature>
<evidence type="ECO:0000256" key="8">
    <source>
        <dbReference type="SAM" id="SignalP"/>
    </source>
</evidence>
<evidence type="ECO:0000256" key="4">
    <source>
        <dbReference type="ARBA" id="ARBA00022777"/>
    </source>
</evidence>
<dbReference type="PROSITE" id="PS00108">
    <property type="entry name" value="PROTEIN_KINASE_ST"/>
    <property type="match status" value="1"/>
</dbReference>
<feature type="binding site" evidence="6">
    <location>
        <position position="359"/>
    </location>
    <ligand>
        <name>ATP</name>
        <dbReference type="ChEBI" id="CHEBI:30616"/>
    </ligand>
</feature>
<keyword evidence="2" id="KW-0808">Transferase</keyword>
<feature type="chain" id="PRO_5047443768" description="Protein kinase domain-containing protein" evidence="8">
    <location>
        <begin position="25"/>
        <end position="661"/>
    </location>
</feature>
<keyword evidence="7" id="KW-0812">Transmembrane</keyword>
<evidence type="ECO:0000256" key="6">
    <source>
        <dbReference type="PROSITE-ProRule" id="PRU10141"/>
    </source>
</evidence>
<keyword evidence="7" id="KW-0472">Membrane</keyword>
<dbReference type="EMBL" id="JBBPBM010000053">
    <property type="protein sequence ID" value="KAK8518266.1"/>
    <property type="molecule type" value="Genomic_DNA"/>
</dbReference>
<dbReference type="Gene3D" id="1.10.510.10">
    <property type="entry name" value="Transferase(Phosphotransferase) domain 1"/>
    <property type="match status" value="1"/>
</dbReference>
<evidence type="ECO:0000256" key="1">
    <source>
        <dbReference type="ARBA" id="ARBA00022527"/>
    </source>
</evidence>
<keyword evidence="11" id="KW-1185">Reference proteome</keyword>
<accession>A0ABR2CFS1</accession>
<evidence type="ECO:0000313" key="10">
    <source>
        <dbReference type="EMBL" id="KAK8518266.1"/>
    </source>
</evidence>
<sequence length="661" mass="74462">MNHPLPSISFFTFLFFIHLPVSYAQDDANIRQCYESFPCGAGSRQSFVFPFWREGSPEFCRIEGFGLTKCDDDQPFINIGGTEFRLVSVDQANERITIAREDLWERICLSSPISNITLGMGNQFPRFSPTNRNLTFFYGCDSWVTPPRDRARTECSPGSYSLYADDINDGNSYEHFRQVCQGGAIQVQSNFEQLQRQGQQNFESGIWRVGFDVQYNYAEIFCGKCNRNRSLCNNLTPSDSDYPICPNPGGFSLRRKLIIGFCAAAGGILISCVVFYFLLQRRRGQGFFKPSFLTSRNSLDGSLVVDSEKGDSFAGVHVFTYKELEEATNNFDSEKELGDGGFGTVYYGELRDGRAVAVKRLYENNYKRVEQFMNEVGILTGLRHHNLVSLYGSTSRHSRELLLVYEYVSNGTVADHLHGDRAKPGELSWHIRLEIAIETALALRYLHASDIIHRDVKTNNILLDKDFHVKVADFGLSRLFPTDVTHVSTAPQGTPGYVDPDYHRCYQLTSKSDVFSFGVVLVELISSKPAVDITRHRHEINLWNMAINKIQSGALHELVDTSLGFESNDKVRKTITGVAEVAFQCLQNEIDMRPTMAQVWKTLSGIQNEDYNKGNGQEMDVFRAEEEGGLLKSGPLPRSPDSVMIKWVSNGSSTTTTTPSF</sequence>
<dbReference type="InterPro" id="IPR000719">
    <property type="entry name" value="Prot_kinase_dom"/>
</dbReference>
<dbReference type="SUPFAM" id="SSF56112">
    <property type="entry name" value="Protein kinase-like (PK-like)"/>
    <property type="match status" value="1"/>
</dbReference>
<dbReference type="InterPro" id="IPR011009">
    <property type="entry name" value="Kinase-like_dom_sf"/>
</dbReference>
<dbReference type="Proteomes" id="UP001472677">
    <property type="component" value="Unassembled WGS sequence"/>
</dbReference>
<evidence type="ECO:0000256" key="3">
    <source>
        <dbReference type="ARBA" id="ARBA00022741"/>
    </source>
</evidence>
<gene>
    <name evidence="10" type="ORF">V6N12_017419</name>
</gene>
<keyword evidence="8" id="KW-0732">Signal</keyword>
<dbReference type="SMART" id="SM00220">
    <property type="entry name" value="S_TKc"/>
    <property type="match status" value="1"/>
</dbReference>
<keyword evidence="7" id="KW-1133">Transmembrane helix</keyword>
<dbReference type="Pfam" id="PF07714">
    <property type="entry name" value="PK_Tyr_Ser-Thr"/>
    <property type="match status" value="1"/>
</dbReference>
<evidence type="ECO:0000259" key="9">
    <source>
        <dbReference type="PROSITE" id="PS50011"/>
    </source>
</evidence>
<reference evidence="10 11" key="1">
    <citation type="journal article" date="2024" name="G3 (Bethesda)">
        <title>Genome assembly of Hibiscus sabdariffa L. provides insights into metabolisms of medicinal natural products.</title>
        <authorList>
            <person name="Kim T."/>
        </authorList>
    </citation>
    <scope>NUCLEOTIDE SEQUENCE [LARGE SCALE GENOMIC DNA]</scope>
    <source>
        <strain evidence="10">TK-2024</strain>
        <tissue evidence="10">Old leaves</tissue>
    </source>
</reference>
<dbReference type="PROSITE" id="PS50011">
    <property type="entry name" value="PROTEIN_KINASE_DOM"/>
    <property type="match status" value="1"/>
</dbReference>
<protein>
    <recommendedName>
        <fullName evidence="9">Protein kinase domain-containing protein</fullName>
    </recommendedName>
</protein>
<feature type="domain" description="Protein kinase" evidence="9">
    <location>
        <begin position="331"/>
        <end position="606"/>
    </location>
</feature>
<dbReference type="InterPro" id="IPR001245">
    <property type="entry name" value="Ser-Thr/Tyr_kinase_cat_dom"/>
</dbReference>
<dbReference type="PROSITE" id="PS00107">
    <property type="entry name" value="PROTEIN_KINASE_ATP"/>
    <property type="match status" value="1"/>
</dbReference>
<dbReference type="InterPro" id="IPR017441">
    <property type="entry name" value="Protein_kinase_ATP_BS"/>
</dbReference>
<comment type="caution">
    <text evidence="10">The sequence shown here is derived from an EMBL/GenBank/DDBJ whole genome shotgun (WGS) entry which is preliminary data.</text>
</comment>
<dbReference type="PANTHER" id="PTHR46008:SF20">
    <property type="entry name" value="PROTEIN KINASE DOMAIN-CONTAINING PROTEIN"/>
    <property type="match status" value="1"/>
</dbReference>
<organism evidence="10 11">
    <name type="scientific">Hibiscus sabdariffa</name>
    <name type="common">roselle</name>
    <dbReference type="NCBI Taxonomy" id="183260"/>
    <lineage>
        <taxon>Eukaryota</taxon>
        <taxon>Viridiplantae</taxon>
        <taxon>Streptophyta</taxon>
        <taxon>Embryophyta</taxon>
        <taxon>Tracheophyta</taxon>
        <taxon>Spermatophyta</taxon>
        <taxon>Magnoliopsida</taxon>
        <taxon>eudicotyledons</taxon>
        <taxon>Gunneridae</taxon>
        <taxon>Pentapetalae</taxon>
        <taxon>rosids</taxon>
        <taxon>malvids</taxon>
        <taxon>Malvales</taxon>
        <taxon>Malvaceae</taxon>
        <taxon>Malvoideae</taxon>
        <taxon>Hibiscus</taxon>
    </lineage>
</organism>
<evidence type="ECO:0000313" key="11">
    <source>
        <dbReference type="Proteomes" id="UP001472677"/>
    </source>
</evidence>
<dbReference type="Gene3D" id="3.30.200.20">
    <property type="entry name" value="Phosphorylase Kinase, domain 1"/>
    <property type="match status" value="1"/>
</dbReference>
<keyword evidence="3 6" id="KW-0547">Nucleotide-binding</keyword>
<name>A0ABR2CFS1_9ROSI</name>
<feature type="transmembrane region" description="Helical" evidence="7">
    <location>
        <begin position="257"/>
        <end position="279"/>
    </location>
</feature>
<evidence type="ECO:0000256" key="5">
    <source>
        <dbReference type="ARBA" id="ARBA00022840"/>
    </source>
</evidence>
<dbReference type="PANTHER" id="PTHR46008">
    <property type="entry name" value="LEAF RUST 10 DISEASE-RESISTANCE LOCUS RECEPTOR-LIKE PROTEIN KINASE-LIKE 1.4"/>
    <property type="match status" value="1"/>
</dbReference>
<keyword evidence="1" id="KW-0723">Serine/threonine-protein kinase</keyword>
<keyword evidence="5 6" id="KW-0067">ATP-binding</keyword>
<evidence type="ECO:0000256" key="2">
    <source>
        <dbReference type="ARBA" id="ARBA00022679"/>
    </source>
</evidence>
<keyword evidence="4" id="KW-0418">Kinase</keyword>
<evidence type="ECO:0000256" key="7">
    <source>
        <dbReference type="SAM" id="Phobius"/>
    </source>
</evidence>
<dbReference type="InterPro" id="IPR008271">
    <property type="entry name" value="Ser/Thr_kinase_AS"/>
</dbReference>